<feature type="transmembrane region" description="Helical" evidence="5">
    <location>
        <begin position="45"/>
        <end position="66"/>
    </location>
</feature>
<dbReference type="InterPro" id="IPR002781">
    <property type="entry name" value="TM_pro_TauE-like"/>
</dbReference>
<dbReference type="AlphaFoldDB" id="A0A3B0RSB9"/>
<name>A0A3B0RSB9_9ZZZZ</name>
<keyword evidence="4 5" id="KW-0472">Membrane</keyword>
<evidence type="ECO:0000256" key="5">
    <source>
        <dbReference type="SAM" id="Phobius"/>
    </source>
</evidence>
<comment type="subcellular location">
    <subcellularLocation>
        <location evidence="1">Membrane</location>
        <topology evidence="1">Multi-pass membrane protein</topology>
    </subcellularLocation>
</comment>
<feature type="transmembrane region" description="Helical" evidence="5">
    <location>
        <begin position="73"/>
        <end position="93"/>
    </location>
</feature>
<keyword evidence="3 5" id="KW-1133">Transmembrane helix</keyword>
<accession>A0A3B0RSB9</accession>
<sequence length="132" mass="13498">MLEIIGLILLGVFAGSLAATLGVGGGIIFVPALVALFAFDQLEAQGTSLAIIVMTAVVGTVIHARAGRVDWKVVAVVGSSGVIAAFGAATLAQSMNEELLRKVFAIVLALLAVRMGLRTYGLWRSSSAVDGS</sequence>
<evidence type="ECO:0000256" key="2">
    <source>
        <dbReference type="ARBA" id="ARBA00022692"/>
    </source>
</evidence>
<evidence type="ECO:0000313" key="6">
    <source>
        <dbReference type="EMBL" id="VAV94121.1"/>
    </source>
</evidence>
<organism evidence="6">
    <name type="scientific">hydrothermal vent metagenome</name>
    <dbReference type="NCBI Taxonomy" id="652676"/>
    <lineage>
        <taxon>unclassified sequences</taxon>
        <taxon>metagenomes</taxon>
        <taxon>ecological metagenomes</taxon>
    </lineage>
</organism>
<dbReference type="PANTHER" id="PTHR43701:SF2">
    <property type="entry name" value="MEMBRANE TRANSPORTER PROTEIN YJNA-RELATED"/>
    <property type="match status" value="1"/>
</dbReference>
<gene>
    <name evidence="6" type="ORF">MNBD_ACTINO01-490</name>
</gene>
<dbReference type="GO" id="GO:0016020">
    <property type="term" value="C:membrane"/>
    <property type="evidence" value="ECO:0007669"/>
    <property type="project" value="UniProtKB-SubCell"/>
</dbReference>
<evidence type="ECO:0008006" key="7">
    <source>
        <dbReference type="Google" id="ProtNLM"/>
    </source>
</evidence>
<proteinExistence type="predicted"/>
<dbReference type="InterPro" id="IPR051598">
    <property type="entry name" value="TSUP/Inactive_protease-like"/>
</dbReference>
<evidence type="ECO:0000256" key="3">
    <source>
        <dbReference type="ARBA" id="ARBA00022989"/>
    </source>
</evidence>
<keyword evidence="2 5" id="KW-0812">Transmembrane</keyword>
<evidence type="ECO:0000256" key="4">
    <source>
        <dbReference type="ARBA" id="ARBA00023136"/>
    </source>
</evidence>
<dbReference type="Pfam" id="PF01925">
    <property type="entry name" value="TauE"/>
    <property type="match status" value="1"/>
</dbReference>
<feature type="transmembrane region" description="Helical" evidence="5">
    <location>
        <begin position="7"/>
        <end position="39"/>
    </location>
</feature>
<dbReference type="EMBL" id="UOEI01000117">
    <property type="protein sequence ID" value="VAV94121.1"/>
    <property type="molecule type" value="Genomic_DNA"/>
</dbReference>
<reference evidence="6" key="1">
    <citation type="submission" date="2018-06" db="EMBL/GenBank/DDBJ databases">
        <authorList>
            <person name="Zhirakovskaya E."/>
        </authorList>
    </citation>
    <scope>NUCLEOTIDE SEQUENCE</scope>
</reference>
<evidence type="ECO:0000256" key="1">
    <source>
        <dbReference type="ARBA" id="ARBA00004141"/>
    </source>
</evidence>
<protein>
    <recommendedName>
        <fullName evidence="7">Membrane transporter protein</fullName>
    </recommendedName>
</protein>
<dbReference type="PANTHER" id="PTHR43701">
    <property type="entry name" value="MEMBRANE TRANSPORTER PROTEIN MJ0441-RELATED"/>
    <property type="match status" value="1"/>
</dbReference>